<sequence length="210" mass="24092">MTVPEPYDTASDNALSLAVIKLLKGVVYQDDDPDLWQQIMALQPRIRDYVAVLGLVFQLDEAEGYAWLATREDDTGNAPLPRLMSRRQLSYPVSLLIALLRRKLAEADTSGGDVRVILDREEVVSLMRTFLPESSNEARLVDRIDSHINRVAELGFIRRLRNQPDKIEIRRIIKAYVDAQWLNEFDQRLADYQRHITPADDTSDNREGED</sequence>
<dbReference type="RefSeq" id="WP_311883178.1">
    <property type="nucleotide sequence ID" value="NZ_CP119391.1"/>
</dbReference>
<protein>
    <submittedName>
        <fullName evidence="1">DUF4194 domain-containing protein</fullName>
    </submittedName>
</protein>
<gene>
    <name evidence="1" type="ORF">P1P91_13115</name>
</gene>
<dbReference type="Proteomes" id="UP001301869">
    <property type="component" value="Chromosome"/>
</dbReference>
<name>A0ABY9YY57_9GAMM</name>
<accession>A0ABY9YY57</accession>
<organism evidence="1 2">
    <name type="scientific">Halomonas piscis</name>
    <dbReference type="NCBI Taxonomy" id="3031727"/>
    <lineage>
        <taxon>Bacteria</taxon>
        <taxon>Pseudomonadati</taxon>
        <taxon>Pseudomonadota</taxon>
        <taxon>Gammaproteobacteria</taxon>
        <taxon>Oceanospirillales</taxon>
        <taxon>Halomonadaceae</taxon>
        <taxon>Halomonas</taxon>
    </lineage>
</organism>
<reference evidence="1 2" key="1">
    <citation type="submission" date="2023-03" db="EMBL/GenBank/DDBJ databases">
        <title>Halomonas sp. nov., isolated from Korean tranditional fermented seafood 'Jeotgal'.</title>
        <authorList>
            <person name="Kim B."/>
            <person name="Shin N.-R."/>
        </authorList>
    </citation>
    <scope>NUCLEOTIDE SEQUENCE [LARGE SCALE GENOMIC DNA]</scope>
    <source>
        <strain evidence="1 2">SG2L-4</strain>
    </source>
</reference>
<evidence type="ECO:0000313" key="2">
    <source>
        <dbReference type="Proteomes" id="UP001301869"/>
    </source>
</evidence>
<dbReference type="InterPro" id="IPR025449">
    <property type="entry name" value="JetB"/>
</dbReference>
<proteinExistence type="predicted"/>
<keyword evidence="2" id="KW-1185">Reference proteome</keyword>
<dbReference type="EMBL" id="CP119391">
    <property type="protein sequence ID" value="WNK19757.1"/>
    <property type="molecule type" value="Genomic_DNA"/>
</dbReference>
<evidence type="ECO:0000313" key="1">
    <source>
        <dbReference type="EMBL" id="WNK19757.1"/>
    </source>
</evidence>
<dbReference type="Pfam" id="PF13835">
    <property type="entry name" value="DUF4194"/>
    <property type="match status" value="1"/>
</dbReference>